<dbReference type="PROSITE" id="PS51012">
    <property type="entry name" value="ABC_TM2"/>
    <property type="match status" value="1"/>
</dbReference>
<keyword evidence="4 5" id="KW-0472">Membrane</keyword>
<evidence type="ECO:0000259" key="6">
    <source>
        <dbReference type="PROSITE" id="PS51012"/>
    </source>
</evidence>
<feature type="transmembrane region" description="Helical" evidence="5">
    <location>
        <begin position="179"/>
        <end position="199"/>
    </location>
</feature>
<accession>A0A1J5SVU0</accession>
<feature type="domain" description="ABC transmembrane type-2" evidence="6">
    <location>
        <begin position="29"/>
        <end position="261"/>
    </location>
</feature>
<dbReference type="GO" id="GO:0140359">
    <property type="term" value="F:ABC-type transporter activity"/>
    <property type="evidence" value="ECO:0007669"/>
    <property type="project" value="InterPro"/>
</dbReference>
<protein>
    <recommendedName>
        <fullName evidence="6">ABC transmembrane type-2 domain-containing protein</fullName>
    </recommendedName>
</protein>
<evidence type="ECO:0000256" key="2">
    <source>
        <dbReference type="ARBA" id="ARBA00022692"/>
    </source>
</evidence>
<dbReference type="PANTHER" id="PTHR43229">
    <property type="entry name" value="NODULATION PROTEIN J"/>
    <property type="match status" value="1"/>
</dbReference>
<feature type="transmembrane region" description="Helical" evidence="5">
    <location>
        <begin position="151"/>
        <end position="173"/>
    </location>
</feature>
<keyword evidence="2 5" id="KW-0812">Transmembrane</keyword>
<dbReference type="InterPro" id="IPR047817">
    <property type="entry name" value="ABC2_TM_bact-type"/>
</dbReference>
<evidence type="ECO:0000256" key="3">
    <source>
        <dbReference type="ARBA" id="ARBA00022989"/>
    </source>
</evidence>
<dbReference type="EMBL" id="MIYV01000012">
    <property type="protein sequence ID" value="OIR12633.1"/>
    <property type="molecule type" value="Genomic_DNA"/>
</dbReference>
<dbReference type="Proteomes" id="UP000183403">
    <property type="component" value="Unassembled WGS sequence"/>
</dbReference>
<dbReference type="PRINTS" id="PR00164">
    <property type="entry name" value="ABC2TRNSPORT"/>
</dbReference>
<sequence>MREIKGVAPLMVYAVWKRHADVWVRTWKTNLLPPLVEPILYLLGFGFGVGAYINEMGGVSYVEYIAPSILAISMMFGAFFEATYSAFVRMYYQKTWQAIAATPASATDVLVAELAWATTKSMSNATLMTIAILSVGLVVNKPLISISGAILMPIVAIPVGLMFAGMGLILTSYTPSIDWFNIPFFLFINPMFILAGTFFPIDEFPPVAQNIAMCLPLTHAALITRSIAYGNGLENLEVSLLYILFMAFTMTYLGVKLCRKRIVT</sequence>
<evidence type="ECO:0000313" key="8">
    <source>
        <dbReference type="Proteomes" id="UP000183403"/>
    </source>
</evidence>
<evidence type="ECO:0000256" key="1">
    <source>
        <dbReference type="ARBA" id="ARBA00004141"/>
    </source>
</evidence>
<feature type="transmembrane region" description="Helical" evidence="5">
    <location>
        <begin position="122"/>
        <end position="139"/>
    </location>
</feature>
<comment type="caution">
    <text evidence="7">The sequence shown here is derived from an EMBL/GenBank/DDBJ whole genome shotgun (WGS) entry which is preliminary data.</text>
</comment>
<dbReference type="InterPro" id="IPR013525">
    <property type="entry name" value="ABC2_TM"/>
</dbReference>
<evidence type="ECO:0000256" key="5">
    <source>
        <dbReference type="SAM" id="Phobius"/>
    </source>
</evidence>
<proteinExistence type="predicted"/>
<feature type="transmembrane region" description="Helical" evidence="5">
    <location>
        <begin position="240"/>
        <end position="258"/>
    </location>
</feature>
<keyword evidence="3 5" id="KW-1133">Transmembrane helix</keyword>
<name>A0A1J5SVU0_9ARCH</name>
<dbReference type="InterPro" id="IPR000412">
    <property type="entry name" value="ABC_2_transport"/>
</dbReference>
<dbReference type="InterPro" id="IPR051784">
    <property type="entry name" value="Nod_factor_ABC_transporter"/>
</dbReference>
<dbReference type="GO" id="GO:0043190">
    <property type="term" value="C:ATP-binding cassette (ABC) transporter complex"/>
    <property type="evidence" value="ECO:0007669"/>
    <property type="project" value="InterPro"/>
</dbReference>
<evidence type="ECO:0000256" key="4">
    <source>
        <dbReference type="ARBA" id="ARBA00023136"/>
    </source>
</evidence>
<dbReference type="PANTHER" id="PTHR43229:SF2">
    <property type="entry name" value="NODULATION PROTEIN J"/>
    <property type="match status" value="1"/>
</dbReference>
<reference evidence="7 8" key="1">
    <citation type="submission" date="2016-08" db="EMBL/GenBank/DDBJ databases">
        <title>New Insights into Marine Group III Euryarchaeota, from dark to light.</title>
        <authorList>
            <person name="Haro-Moreno J.M."/>
            <person name="Rodriguez-Valera F."/>
            <person name="Lopez-Garcia P."/>
            <person name="Moreira D."/>
            <person name="Martin-Cuadrado A.B."/>
        </authorList>
    </citation>
    <scope>NUCLEOTIDE SEQUENCE [LARGE SCALE GENOMIC DNA]</scope>
    <source>
        <strain evidence="7">CG-Epi6</strain>
    </source>
</reference>
<gene>
    <name evidence="7" type="ORF">BEU03_00340</name>
</gene>
<dbReference type="AlphaFoldDB" id="A0A1J5SVU0"/>
<feature type="transmembrane region" description="Helical" evidence="5">
    <location>
        <begin position="35"/>
        <end position="53"/>
    </location>
</feature>
<evidence type="ECO:0000313" key="7">
    <source>
        <dbReference type="EMBL" id="OIR12633.1"/>
    </source>
</evidence>
<dbReference type="PIRSF" id="PIRSF006648">
    <property type="entry name" value="DrrB"/>
    <property type="match status" value="1"/>
</dbReference>
<comment type="subcellular location">
    <subcellularLocation>
        <location evidence="1">Membrane</location>
        <topology evidence="1">Multi-pass membrane protein</topology>
    </subcellularLocation>
</comment>
<organism evidence="7 8">
    <name type="scientific">Marine Group III euryarchaeote CG-Epi6</name>
    <dbReference type="NCBI Taxonomy" id="1889000"/>
    <lineage>
        <taxon>Archaea</taxon>
        <taxon>Methanobacteriati</taxon>
        <taxon>Thermoplasmatota</taxon>
        <taxon>Thermoplasmata</taxon>
        <taxon>Candidatus Thermoprofundales</taxon>
    </lineage>
</organism>
<dbReference type="Pfam" id="PF01061">
    <property type="entry name" value="ABC2_membrane"/>
    <property type="match status" value="1"/>
</dbReference>
<feature type="transmembrane region" description="Helical" evidence="5">
    <location>
        <begin position="65"/>
        <end position="84"/>
    </location>
</feature>